<proteinExistence type="predicted"/>
<dbReference type="RefSeq" id="WP_144196678.1">
    <property type="nucleotide sequence ID" value="NZ_VCIZ01000002.1"/>
</dbReference>
<evidence type="ECO:0000313" key="1">
    <source>
        <dbReference type="EMBL" id="TSP13985.1"/>
    </source>
</evidence>
<keyword evidence="2" id="KW-1185">Reference proteome</keyword>
<evidence type="ECO:0000313" key="2">
    <source>
        <dbReference type="Proteomes" id="UP000318943"/>
    </source>
</evidence>
<accession>A0ABY3ESV6</accession>
<dbReference type="Proteomes" id="UP000318943">
    <property type="component" value="Unassembled WGS sequence"/>
</dbReference>
<name>A0ABY3ESV6_9BURK</name>
<reference evidence="1 2" key="1">
    <citation type="submission" date="2019-05" db="EMBL/GenBank/DDBJ databases">
        <title>Whole genome sequence analysis of Cupriavidus campinensis S14E4C strain.</title>
        <authorList>
            <person name="Abbaszade G."/>
            <person name="Szabo A."/>
            <person name="Toumi M."/>
            <person name="Toth E."/>
        </authorList>
    </citation>
    <scope>NUCLEOTIDE SEQUENCE [LARGE SCALE GENOMIC DNA]</scope>
    <source>
        <strain evidence="1 2">S14E4C</strain>
    </source>
</reference>
<comment type="caution">
    <text evidence="1">The sequence shown here is derived from an EMBL/GenBank/DDBJ whole genome shotgun (WGS) entry which is preliminary data.</text>
</comment>
<organism evidence="1 2">
    <name type="scientific">Cupriavidus campinensis</name>
    <dbReference type="NCBI Taxonomy" id="151783"/>
    <lineage>
        <taxon>Bacteria</taxon>
        <taxon>Pseudomonadati</taxon>
        <taxon>Pseudomonadota</taxon>
        <taxon>Betaproteobacteria</taxon>
        <taxon>Burkholderiales</taxon>
        <taxon>Burkholderiaceae</taxon>
        <taxon>Cupriavidus</taxon>
    </lineage>
</organism>
<gene>
    <name evidence="1" type="ORF">FGG12_05810</name>
</gene>
<protein>
    <submittedName>
        <fullName evidence="1">Uncharacterized protein</fullName>
    </submittedName>
</protein>
<sequence length="64" mass="7221">MTEAEFLALKATFPWRMVSVGRGQLKVIDRDGMEVDLISMGQFLEQVTTKIARQAPQPTQQEPT</sequence>
<dbReference type="EMBL" id="VCIZ01000002">
    <property type="protein sequence ID" value="TSP13985.1"/>
    <property type="molecule type" value="Genomic_DNA"/>
</dbReference>